<dbReference type="EMBL" id="JARQWQ010000018">
    <property type="protein sequence ID" value="KAK2565953.1"/>
    <property type="molecule type" value="Genomic_DNA"/>
</dbReference>
<dbReference type="AlphaFoldDB" id="A0AAD9V987"/>
<comment type="similarity">
    <text evidence="1">Belongs to the metallo-dependent hydrolases superfamily.</text>
</comment>
<proteinExistence type="inferred from homology"/>
<reference evidence="3" key="1">
    <citation type="journal article" date="2023" name="G3 (Bethesda)">
        <title>Whole genome assembly and annotation of the endangered Caribbean coral Acropora cervicornis.</title>
        <authorList>
            <person name="Selwyn J.D."/>
            <person name="Vollmer S.V."/>
        </authorList>
    </citation>
    <scope>NUCLEOTIDE SEQUENCE</scope>
    <source>
        <strain evidence="3">K2</strain>
    </source>
</reference>
<sequence>MSGFRGKEIVDAHVHLWDNEKFFYPWPTADLHAICRPFHVSDLQEALEPSPVRKIVFIQVNQTYEETGYLEDRGLTYDLLIRTRHFKLAETVVKKFPKLKFVIDHAAKPEIAEGKIDEWKRGMKMLAQNPNVYCKISGLVTEASRENWKVDDLIPYVEHVIAVFGADRCMFGSDWPVCTLAKDASYKNTFKAYLQCVSHLSQSEKEAVFCENVVKFYGLERKSEKINFK</sequence>
<dbReference type="PANTHER" id="PTHR43569:SF2">
    <property type="entry name" value="AMIDOHYDROLASE-RELATED DOMAIN-CONTAINING PROTEIN"/>
    <property type="match status" value="1"/>
</dbReference>
<feature type="domain" description="Amidohydrolase-related" evidence="2">
    <location>
        <begin position="69"/>
        <end position="219"/>
    </location>
</feature>
<reference evidence="3" key="2">
    <citation type="journal article" date="2023" name="Science">
        <title>Genomic signatures of disease resistance in endangered staghorn corals.</title>
        <authorList>
            <person name="Vollmer S.V."/>
            <person name="Selwyn J.D."/>
            <person name="Despard B.A."/>
            <person name="Roesel C.L."/>
        </authorList>
    </citation>
    <scope>NUCLEOTIDE SEQUENCE</scope>
    <source>
        <strain evidence="3">K2</strain>
    </source>
</reference>
<dbReference type="InterPro" id="IPR006680">
    <property type="entry name" value="Amidohydro-rel"/>
</dbReference>
<dbReference type="Pfam" id="PF04909">
    <property type="entry name" value="Amidohydro_2"/>
    <property type="match status" value="1"/>
</dbReference>
<dbReference type="GO" id="GO:0016787">
    <property type="term" value="F:hydrolase activity"/>
    <property type="evidence" value="ECO:0007669"/>
    <property type="project" value="InterPro"/>
</dbReference>
<evidence type="ECO:0000256" key="1">
    <source>
        <dbReference type="ARBA" id="ARBA00038310"/>
    </source>
</evidence>
<evidence type="ECO:0000313" key="3">
    <source>
        <dbReference type="EMBL" id="KAK2565953.1"/>
    </source>
</evidence>
<keyword evidence="4" id="KW-1185">Reference proteome</keyword>
<gene>
    <name evidence="3" type="ORF">P5673_010262</name>
</gene>
<dbReference type="Gene3D" id="3.20.20.140">
    <property type="entry name" value="Metal-dependent hydrolases"/>
    <property type="match status" value="2"/>
</dbReference>
<dbReference type="InterPro" id="IPR052350">
    <property type="entry name" value="Metallo-dep_Lactonases"/>
</dbReference>
<dbReference type="SUPFAM" id="SSF51556">
    <property type="entry name" value="Metallo-dependent hydrolases"/>
    <property type="match status" value="1"/>
</dbReference>
<protein>
    <recommendedName>
        <fullName evidence="2">Amidohydrolase-related domain-containing protein</fullName>
    </recommendedName>
</protein>
<comment type="caution">
    <text evidence="3">The sequence shown here is derived from an EMBL/GenBank/DDBJ whole genome shotgun (WGS) entry which is preliminary data.</text>
</comment>
<evidence type="ECO:0000313" key="4">
    <source>
        <dbReference type="Proteomes" id="UP001249851"/>
    </source>
</evidence>
<dbReference type="PANTHER" id="PTHR43569">
    <property type="entry name" value="AMIDOHYDROLASE"/>
    <property type="match status" value="1"/>
</dbReference>
<accession>A0AAD9V987</accession>
<name>A0AAD9V987_ACRCE</name>
<dbReference type="Proteomes" id="UP001249851">
    <property type="component" value="Unassembled WGS sequence"/>
</dbReference>
<organism evidence="3 4">
    <name type="scientific">Acropora cervicornis</name>
    <name type="common">Staghorn coral</name>
    <dbReference type="NCBI Taxonomy" id="6130"/>
    <lineage>
        <taxon>Eukaryota</taxon>
        <taxon>Metazoa</taxon>
        <taxon>Cnidaria</taxon>
        <taxon>Anthozoa</taxon>
        <taxon>Hexacorallia</taxon>
        <taxon>Scleractinia</taxon>
        <taxon>Astrocoeniina</taxon>
        <taxon>Acroporidae</taxon>
        <taxon>Acropora</taxon>
    </lineage>
</organism>
<dbReference type="InterPro" id="IPR032466">
    <property type="entry name" value="Metal_Hydrolase"/>
</dbReference>
<evidence type="ECO:0000259" key="2">
    <source>
        <dbReference type="Pfam" id="PF04909"/>
    </source>
</evidence>